<gene>
    <name evidence="9" type="ORF">CABS02_15365</name>
</gene>
<keyword evidence="3" id="KW-0813">Transport</keyword>
<feature type="transmembrane region" description="Helical" evidence="8">
    <location>
        <begin position="186"/>
        <end position="204"/>
    </location>
</feature>
<feature type="transmembrane region" description="Helical" evidence="8">
    <location>
        <begin position="534"/>
        <end position="556"/>
    </location>
</feature>
<evidence type="ECO:0000256" key="6">
    <source>
        <dbReference type="ARBA" id="ARBA00023136"/>
    </source>
</evidence>
<dbReference type="GO" id="GO:0042907">
    <property type="term" value="F:xanthine transmembrane transporter activity"/>
    <property type="evidence" value="ECO:0007669"/>
    <property type="project" value="TreeGrafter"/>
</dbReference>
<keyword evidence="10" id="KW-1185">Reference proteome</keyword>
<feature type="transmembrane region" description="Helical" evidence="8">
    <location>
        <begin position="463"/>
        <end position="483"/>
    </location>
</feature>
<feature type="transmembrane region" description="Helical" evidence="8">
    <location>
        <begin position="139"/>
        <end position="159"/>
    </location>
</feature>
<keyword evidence="4 8" id="KW-0812">Transmembrane</keyword>
<sequence length="610" mass="65088">MDEDQGPSQIVPGTAPKRTMGDRLRSTKNRFFTKDGLIGDYDYAFLFTPNLPFMRKSRKAAPFFGLNDRMPTLLALLLGFQHALAMLAGIITPPILLSGAAGANLTGEMQQYLVSTALIVSGLLSMIQITRFHILKTPYYIGTGLISVVGISFAIIPVAQGALSQMYANGFCPMDGEGNKLPCPDGYGAIIGSSALCALIEIAISFMPPKVMLRIFPPIVTGPTVMLIGIHLIETGFQNWMGGSGPCANPTSDFFARCPNISAPHALPWGSAEYLGLGFSVFVTIILCERFGAPIMKSTSVVIGLLVGCIIAAATGYFDRSGIDSAPAASFIWVHTFKLTLYGPLILKTEAKHVNRPLLAVYIICATEAIGDITATCDVSRLEVEGRLFESRIQGGVLADGINGVLAALMTITPMTTFAQNNGVIALTRCANRSAGYCCCFFLIIMGIFAKFAASLVAIPSSVLGGMTSFLFTAVAVSGMAIITKGVPFNRRNRFILTAGLTLGYGATLVPTYFDNVFTYAGDNRGLRGFLDAIVLIMETGFAITAFVCMFLNFVLDEEIEDTEGHDVIPTTGIVTPKDVNGGESARGADSEDIQPVGHNTTGKRDEKLS</sequence>
<comment type="caution">
    <text evidence="9">The sequence shown here is derived from an EMBL/GenBank/DDBJ whole genome shotgun (WGS) entry which is preliminary data.</text>
</comment>
<dbReference type="InterPro" id="IPR006042">
    <property type="entry name" value="Xan_ur_permease"/>
</dbReference>
<dbReference type="PANTHER" id="PTHR42810:SF2">
    <property type="entry name" value="PURINE PERMEASE C1399.01C-RELATED"/>
    <property type="match status" value="1"/>
</dbReference>
<dbReference type="InterPro" id="IPR006043">
    <property type="entry name" value="NCS2"/>
</dbReference>
<protein>
    <submittedName>
        <fullName evidence="9">Uracil-xanthine permease</fullName>
    </submittedName>
</protein>
<organism evidence="9 10">
    <name type="scientific">Colletotrichum abscissum</name>
    <dbReference type="NCBI Taxonomy" id="1671311"/>
    <lineage>
        <taxon>Eukaryota</taxon>
        <taxon>Fungi</taxon>
        <taxon>Dikarya</taxon>
        <taxon>Ascomycota</taxon>
        <taxon>Pezizomycotina</taxon>
        <taxon>Sordariomycetes</taxon>
        <taxon>Hypocreomycetidae</taxon>
        <taxon>Glomerellales</taxon>
        <taxon>Glomerellaceae</taxon>
        <taxon>Colletotrichum</taxon>
        <taxon>Colletotrichum acutatum species complex</taxon>
    </lineage>
</organism>
<feature type="transmembrane region" description="Helical" evidence="8">
    <location>
        <begin position="330"/>
        <end position="347"/>
    </location>
</feature>
<dbReference type="PANTHER" id="PTHR42810">
    <property type="entry name" value="PURINE PERMEASE C1399.01C-RELATED"/>
    <property type="match status" value="1"/>
</dbReference>
<feature type="transmembrane region" description="Helical" evidence="8">
    <location>
        <begin position="109"/>
        <end position="127"/>
    </location>
</feature>
<evidence type="ECO:0000256" key="1">
    <source>
        <dbReference type="ARBA" id="ARBA00004141"/>
    </source>
</evidence>
<proteinExistence type="inferred from homology"/>
<evidence type="ECO:0000256" key="5">
    <source>
        <dbReference type="ARBA" id="ARBA00022989"/>
    </source>
</evidence>
<evidence type="ECO:0000256" key="4">
    <source>
        <dbReference type="ARBA" id="ARBA00022692"/>
    </source>
</evidence>
<comment type="similarity">
    <text evidence="2">Belongs to the nucleobase:cation symporter-2 (NCS2) (TC 2.A.40) family.</text>
</comment>
<name>A0A9P9WZC3_9PEZI</name>
<evidence type="ECO:0000313" key="9">
    <source>
        <dbReference type="EMBL" id="KAI3527458.1"/>
    </source>
</evidence>
<comment type="subcellular location">
    <subcellularLocation>
        <location evidence="1">Membrane</location>
        <topology evidence="1">Multi-pass membrane protein</topology>
    </subcellularLocation>
</comment>
<dbReference type="AlphaFoldDB" id="A0A9P9WZC3"/>
<evidence type="ECO:0000256" key="7">
    <source>
        <dbReference type="SAM" id="MobiDB-lite"/>
    </source>
</evidence>
<feature type="transmembrane region" description="Helical" evidence="8">
    <location>
        <begin position="495"/>
        <end position="514"/>
    </location>
</feature>
<feature type="region of interest" description="Disordered" evidence="7">
    <location>
        <begin position="1"/>
        <end position="21"/>
    </location>
</feature>
<feature type="region of interest" description="Disordered" evidence="7">
    <location>
        <begin position="571"/>
        <end position="610"/>
    </location>
</feature>
<dbReference type="GO" id="GO:0000324">
    <property type="term" value="C:fungal-type vacuole"/>
    <property type="evidence" value="ECO:0007669"/>
    <property type="project" value="TreeGrafter"/>
</dbReference>
<evidence type="ECO:0000256" key="8">
    <source>
        <dbReference type="SAM" id="Phobius"/>
    </source>
</evidence>
<dbReference type="OrthoDB" id="1641903at2759"/>
<evidence type="ECO:0000313" key="10">
    <source>
        <dbReference type="Proteomes" id="UP001056436"/>
    </source>
</evidence>
<dbReference type="GO" id="GO:0005886">
    <property type="term" value="C:plasma membrane"/>
    <property type="evidence" value="ECO:0007669"/>
    <property type="project" value="TreeGrafter"/>
</dbReference>
<dbReference type="Pfam" id="PF00860">
    <property type="entry name" value="Xan_ur_permease"/>
    <property type="match status" value="1"/>
</dbReference>
<evidence type="ECO:0000256" key="2">
    <source>
        <dbReference type="ARBA" id="ARBA00008821"/>
    </source>
</evidence>
<feature type="transmembrane region" description="Helical" evidence="8">
    <location>
        <begin position="300"/>
        <end position="318"/>
    </location>
</feature>
<reference evidence="9" key="1">
    <citation type="submission" date="2019-01" db="EMBL/GenBank/DDBJ databases">
        <title>Colletotrichum abscissum LGMF1257.</title>
        <authorList>
            <person name="Baroncelli R."/>
        </authorList>
    </citation>
    <scope>NUCLEOTIDE SEQUENCE</scope>
    <source>
        <strain evidence="9">Ca142</strain>
    </source>
</reference>
<keyword evidence="5 8" id="KW-1133">Transmembrane helix</keyword>
<feature type="transmembrane region" description="Helical" evidence="8">
    <location>
        <begin position="435"/>
        <end position="457"/>
    </location>
</feature>
<evidence type="ECO:0000256" key="3">
    <source>
        <dbReference type="ARBA" id="ARBA00022448"/>
    </source>
</evidence>
<accession>A0A9P9WZC3</accession>
<keyword evidence="6 8" id="KW-0472">Membrane</keyword>
<dbReference type="Proteomes" id="UP001056436">
    <property type="component" value="Unassembled WGS sequence"/>
</dbReference>
<dbReference type="EMBL" id="SDAQ01000307">
    <property type="protein sequence ID" value="KAI3527458.1"/>
    <property type="molecule type" value="Genomic_DNA"/>
</dbReference>
<feature type="transmembrane region" description="Helical" evidence="8">
    <location>
        <begin position="73"/>
        <end position="97"/>
    </location>
</feature>
<dbReference type="NCBIfam" id="TIGR00801">
    <property type="entry name" value="ncs2"/>
    <property type="match status" value="1"/>
</dbReference>
<feature type="transmembrane region" description="Helical" evidence="8">
    <location>
        <begin position="274"/>
        <end position="293"/>
    </location>
</feature>
<feature type="transmembrane region" description="Helical" evidence="8">
    <location>
        <begin position="211"/>
        <end position="233"/>
    </location>
</feature>